<evidence type="ECO:0000313" key="1">
    <source>
        <dbReference type="EMBL" id="PCS00178.1"/>
    </source>
</evidence>
<evidence type="ECO:0000313" key="2">
    <source>
        <dbReference type="Proteomes" id="UP000218181"/>
    </source>
</evidence>
<accession>A0A2A5RLP6</accession>
<gene>
    <name evidence="1" type="ORF">RT41_GL001489</name>
</gene>
<proteinExistence type="predicted"/>
<dbReference type="EMBL" id="JXJU01000005">
    <property type="protein sequence ID" value="PCS00178.1"/>
    <property type="molecule type" value="Genomic_DNA"/>
</dbReference>
<dbReference type="STRING" id="1291764.GCA_001311235_02863"/>
<reference evidence="1 2" key="1">
    <citation type="submission" date="2014-12" db="EMBL/GenBank/DDBJ databases">
        <title>Draft genome sequences of 10 type strains of Lactococcus.</title>
        <authorList>
            <person name="Sun Z."/>
            <person name="Zhong Z."/>
            <person name="Liu W."/>
            <person name="Zhang W."/>
            <person name="Zhang H."/>
        </authorList>
    </citation>
    <scope>NUCLEOTIDE SEQUENCE [LARGE SCALE GENOMIC DNA]</scope>
    <source>
        <strain evidence="1 2">JCM 16395</strain>
    </source>
</reference>
<comment type="caution">
    <text evidence="1">The sequence shown here is derived from an EMBL/GenBank/DDBJ whole genome shotgun (WGS) entry which is preliminary data.</text>
</comment>
<organism evidence="1 2">
    <name type="scientific">Lactococcus fujiensis JCM 16395</name>
    <dbReference type="NCBI Taxonomy" id="1291764"/>
    <lineage>
        <taxon>Bacteria</taxon>
        <taxon>Bacillati</taxon>
        <taxon>Bacillota</taxon>
        <taxon>Bacilli</taxon>
        <taxon>Lactobacillales</taxon>
        <taxon>Streptococcaceae</taxon>
        <taxon>Lactococcus</taxon>
    </lineage>
</organism>
<name>A0A2A5RLP6_9LACT</name>
<dbReference type="AlphaFoldDB" id="A0A2A5RLP6"/>
<dbReference type="Gene3D" id="3.40.50.300">
    <property type="entry name" value="P-loop containing nucleotide triphosphate hydrolases"/>
    <property type="match status" value="1"/>
</dbReference>
<sequence>MTYLRILTSARDIFIIQNDGYKNLRVIDPKGGSLFSLRHSVPNNGSKTFANSPESALVLLTDFYEEITKRGKLLDNAGLRLDADYHTLGLPPCWLFFDEYIDLIEQAKIIDKKIANEITSLLVRCITKDRQLGCFLWITAMRADTAYLPGLIRSTMINIALATDGREIDPENARMMFGATDLQKPPPHTKYYGYAKGESGKPTLFLTPKLADGVNIRKTLAHYMKGEYL</sequence>
<dbReference type="InterPro" id="IPR027417">
    <property type="entry name" value="P-loop_NTPase"/>
</dbReference>
<dbReference type="Proteomes" id="UP000218181">
    <property type="component" value="Unassembled WGS sequence"/>
</dbReference>
<keyword evidence="2" id="KW-1185">Reference proteome</keyword>
<evidence type="ECO:0008006" key="3">
    <source>
        <dbReference type="Google" id="ProtNLM"/>
    </source>
</evidence>
<protein>
    <recommendedName>
        <fullName evidence="3">FtsK domain-containing protein</fullName>
    </recommendedName>
</protein>